<feature type="region of interest" description="Disordered" evidence="1">
    <location>
        <begin position="58"/>
        <end position="162"/>
    </location>
</feature>
<feature type="compositionally biased region" description="Basic and acidic residues" evidence="1">
    <location>
        <begin position="105"/>
        <end position="120"/>
    </location>
</feature>
<evidence type="ECO:0000313" key="3">
    <source>
        <dbReference type="Proteomes" id="UP000597762"/>
    </source>
</evidence>
<feature type="region of interest" description="Disordered" evidence="1">
    <location>
        <begin position="200"/>
        <end position="229"/>
    </location>
</feature>
<proteinExistence type="predicted"/>
<gene>
    <name evidence="2" type="ORF">SPHA_51727</name>
</gene>
<comment type="caution">
    <text evidence="2">The sequence shown here is derived from an EMBL/GenBank/DDBJ whole genome shotgun (WGS) entry which is preliminary data.</text>
</comment>
<protein>
    <submittedName>
        <fullName evidence="2">Uncharacterized protein</fullName>
    </submittedName>
</protein>
<accession>A0A812DCU1</accession>
<evidence type="ECO:0000256" key="1">
    <source>
        <dbReference type="SAM" id="MobiDB-lite"/>
    </source>
</evidence>
<dbReference type="EMBL" id="CAHIKZ030003156">
    <property type="protein sequence ID" value="CAE1296951.1"/>
    <property type="molecule type" value="Genomic_DNA"/>
</dbReference>
<feature type="compositionally biased region" description="Basic and acidic residues" evidence="1">
    <location>
        <begin position="75"/>
        <end position="95"/>
    </location>
</feature>
<reference evidence="2" key="1">
    <citation type="submission" date="2021-01" db="EMBL/GenBank/DDBJ databases">
        <authorList>
            <person name="Li R."/>
            <person name="Bekaert M."/>
        </authorList>
    </citation>
    <scope>NUCLEOTIDE SEQUENCE</scope>
    <source>
        <strain evidence="2">Farmed</strain>
    </source>
</reference>
<sequence length="286" mass="31628">MVDHPAAIREEIDVLDRDPGGYWHGDPYRLALRLDHALAPGGLGSAARQRSNWLRVAGSTAPSPHLQLGRQRLGLSERRSCRYRPDSRLHRDGQRRARRHPRQHRQVDEQREGPLIDIVHHPAIFSRPGTGWRSSPRRHAGGKVNAPRSAGRHRRHSSNSRAPLSGVATIASVTVLPARGTALSATRRIGRWIAPGSAEGRGIGWPGRQRRSHEYRRHQDVKPTAHRPCPIPVWRSASAAVHALHQDAHDVAPRRASHRAPRLATLFAAPLAAQQASPGPAPRRPA</sequence>
<keyword evidence="3" id="KW-1185">Reference proteome</keyword>
<name>A0A812DCU1_ACAPH</name>
<dbReference type="AlphaFoldDB" id="A0A812DCU1"/>
<organism evidence="2 3">
    <name type="scientific">Acanthosepion pharaonis</name>
    <name type="common">Pharaoh cuttlefish</name>
    <name type="synonym">Sepia pharaonis</name>
    <dbReference type="NCBI Taxonomy" id="158019"/>
    <lineage>
        <taxon>Eukaryota</taxon>
        <taxon>Metazoa</taxon>
        <taxon>Spiralia</taxon>
        <taxon>Lophotrochozoa</taxon>
        <taxon>Mollusca</taxon>
        <taxon>Cephalopoda</taxon>
        <taxon>Coleoidea</taxon>
        <taxon>Decapodiformes</taxon>
        <taxon>Sepiida</taxon>
        <taxon>Sepiina</taxon>
        <taxon>Sepiidae</taxon>
        <taxon>Acanthosepion</taxon>
    </lineage>
</organism>
<dbReference type="Proteomes" id="UP000597762">
    <property type="component" value="Unassembled WGS sequence"/>
</dbReference>
<evidence type="ECO:0000313" key="2">
    <source>
        <dbReference type="EMBL" id="CAE1296951.1"/>
    </source>
</evidence>